<evidence type="ECO:0000313" key="4">
    <source>
        <dbReference type="EMBL" id="MDA0165271.1"/>
    </source>
</evidence>
<dbReference type="NCBIfam" id="TIGR00369">
    <property type="entry name" value="unchar_dom_1"/>
    <property type="match status" value="1"/>
</dbReference>
<keyword evidence="5" id="KW-1185">Reference proteome</keyword>
<evidence type="ECO:0000313" key="5">
    <source>
        <dbReference type="Proteomes" id="UP001149140"/>
    </source>
</evidence>
<keyword evidence="2" id="KW-0378">Hydrolase</keyword>
<proteinExistence type="inferred from homology"/>
<evidence type="ECO:0000259" key="3">
    <source>
        <dbReference type="Pfam" id="PF03061"/>
    </source>
</evidence>
<dbReference type="PANTHER" id="PTHR21660:SF1">
    <property type="entry name" value="ACYL-COENZYME A THIOESTERASE 13"/>
    <property type="match status" value="1"/>
</dbReference>
<dbReference type="AlphaFoldDB" id="A0A9X3S6N1"/>
<accession>A0A9X3S6N1</accession>
<dbReference type="SUPFAM" id="SSF54637">
    <property type="entry name" value="Thioesterase/thiol ester dehydrase-isomerase"/>
    <property type="match status" value="1"/>
</dbReference>
<dbReference type="InterPro" id="IPR029069">
    <property type="entry name" value="HotDog_dom_sf"/>
</dbReference>
<dbReference type="EMBL" id="JAPDOD010000044">
    <property type="protein sequence ID" value="MDA0165271.1"/>
    <property type="molecule type" value="Genomic_DNA"/>
</dbReference>
<comment type="caution">
    <text evidence="4">The sequence shown here is derived from an EMBL/GenBank/DDBJ whole genome shotgun (WGS) entry which is preliminary data.</text>
</comment>
<dbReference type="CDD" id="cd03443">
    <property type="entry name" value="PaaI_thioesterase"/>
    <property type="match status" value="1"/>
</dbReference>
<evidence type="ECO:0000256" key="2">
    <source>
        <dbReference type="ARBA" id="ARBA00022801"/>
    </source>
</evidence>
<evidence type="ECO:0000256" key="1">
    <source>
        <dbReference type="ARBA" id="ARBA00008324"/>
    </source>
</evidence>
<reference evidence="4" key="1">
    <citation type="submission" date="2022-10" db="EMBL/GenBank/DDBJ databases">
        <title>The WGS of Solirubrobacter ginsenosidimutans DSM 21036.</title>
        <authorList>
            <person name="Jiang Z."/>
        </authorList>
    </citation>
    <scope>NUCLEOTIDE SEQUENCE</scope>
    <source>
        <strain evidence="4">DSM 21036</strain>
    </source>
</reference>
<dbReference type="InterPro" id="IPR006683">
    <property type="entry name" value="Thioestr_dom"/>
</dbReference>
<dbReference type="Gene3D" id="3.10.129.10">
    <property type="entry name" value="Hotdog Thioesterase"/>
    <property type="match status" value="1"/>
</dbReference>
<dbReference type="PANTHER" id="PTHR21660">
    <property type="entry name" value="THIOESTERASE SUPERFAMILY MEMBER-RELATED"/>
    <property type="match status" value="1"/>
</dbReference>
<name>A0A9X3S6N1_9ACTN</name>
<protein>
    <submittedName>
        <fullName evidence="4">PaaI family thioesterase</fullName>
    </submittedName>
</protein>
<feature type="domain" description="Thioesterase" evidence="3">
    <location>
        <begin position="81"/>
        <end position="157"/>
    </location>
</feature>
<dbReference type="RefSeq" id="WP_270044528.1">
    <property type="nucleotide sequence ID" value="NZ_JAPDOD010000044.1"/>
</dbReference>
<gene>
    <name evidence="4" type="ORF">OM076_33695</name>
</gene>
<comment type="similarity">
    <text evidence="1">Belongs to the thioesterase PaaI family.</text>
</comment>
<dbReference type="Pfam" id="PF03061">
    <property type="entry name" value="4HBT"/>
    <property type="match status" value="1"/>
</dbReference>
<dbReference type="GO" id="GO:0047617">
    <property type="term" value="F:fatty acyl-CoA hydrolase activity"/>
    <property type="evidence" value="ECO:0007669"/>
    <property type="project" value="InterPro"/>
</dbReference>
<dbReference type="InterPro" id="IPR003736">
    <property type="entry name" value="PAAI_dom"/>
</dbReference>
<sequence length="169" mass="17998">MTQPSSLTESERVRTFTWSDPLATAMAAASLPGLEAIRKIAAGELPPPPIAQLLDFEISLVEEGRVIFAFTPAEWMYNPIGSVHGGVAATLLDSSLGCAVHTTLAAGQQYTTSDLQVRYVRAMSADSGRVLADSHVVHVGRRLATAEGRLYAEESGKLFAHATTSCLIL</sequence>
<organism evidence="4 5">
    <name type="scientific">Solirubrobacter ginsenosidimutans</name>
    <dbReference type="NCBI Taxonomy" id="490573"/>
    <lineage>
        <taxon>Bacteria</taxon>
        <taxon>Bacillati</taxon>
        <taxon>Actinomycetota</taxon>
        <taxon>Thermoleophilia</taxon>
        <taxon>Solirubrobacterales</taxon>
        <taxon>Solirubrobacteraceae</taxon>
        <taxon>Solirubrobacter</taxon>
    </lineage>
</organism>
<dbReference type="InterPro" id="IPR039298">
    <property type="entry name" value="ACOT13"/>
</dbReference>
<dbReference type="Proteomes" id="UP001149140">
    <property type="component" value="Unassembled WGS sequence"/>
</dbReference>